<dbReference type="EC" id="4.1.1.37" evidence="4 12"/>
<keyword evidence="6" id="KW-0963">Cytoplasm</keyword>
<dbReference type="PhylomeDB" id="T1JKF0"/>
<dbReference type="STRING" id="126957.T1JKF0"/>
<organism evidence="16 17">
    <name type="scientific">Strigamia maritima</name>
    <name type="common">European centipede</name>
    <name type="synonym">Geophilus maritimus</name>
    <dbReference type="NCBI Taxonomy" id="126957"/>
    <lineage>
        <taxon>Eukaryota</taxon>
        <taxon>Metazoa</taxon>
        <taxon>Ecdysozoa</taxon>
        <taxon>Arthropoda</taxon>
        <taxon>Myriapoda</taxon>
        <taxon>Chilopoda</taxon>
        <taxon>Pleurostigmophora</taxon>
        <taxon>Geophilomorpha</taxon>
        <taxon>Linotaeniidae</taxon>
        <taxon>Strigamia</taxon>
    </lineage>
</organism>
<feature type="domain" description="Uroporphyrinogen decarboxylase (URO-D)" evidence="15">
    <location>
        <begin position="145"/>
        <end position="161"/>
    </location>
</feature>
<comment type="similarity">
    <text evidence="3 13">Belongs to the uroporphyrinogen decarboxylase family.</text>
</comment>
<dbReference type="HOGENOM" id="CLU_040933_0_0_1"/>
<evidence type="ECO:0000256" key="7">
    <source>
        <dbReference type="ARBA" id="ARBA00022793"/>
    </source>
</evidence>
<evidence type="ECO:0000259" key="15">
    <source>
        <dbReference type="PROSITE" id="PS00907"/>
    </source>
</evidence>
<dbReference type="OMA" id="LWLMRQA"/>
<evidence type="ECO:0000256" key="5">
    <source>
        <dbReference type="ARBA" id="ARBA00014308"/>
    </source>
</evidence>
<evidence type="ECO:0000256" key="2">
    <source>
        <dbReference type="ARBA" id="ARBA00004804"/>
    </source>
</evidence>
<feature type="domain" description="Uroporphyrinogen decarboxylase (URO-D)" evidence="14">
    <location>
        <begin position="25"/>
        <end position="34"/>
    </location>
</feature>
<dbReference type="SUPFAM" id="SSF51726">
    <property type="entry name" value="UROD/MetE-like"/>
    <property type="match status" value="1"/>
</dbReference>
<name>T1JKF0_STRMM</name>
<dbReference type="InterPro" id="IPR006361">
    <property type="entry name" value="Uroporphyrinogen_deCO2ase_HemE"/>
</dbReference>
<keyword evidence="10 12" id="KW-0627">Porphyrin biosynthesis</keyword>
<evidence type="ECO:0000256" key="9">
    <source>
        <dbReference type="ARBA" id="ARBA00023239"/>
    </source>
</evidence>
<keyword evidence="7 12" id="KW-0210">Decarboxylase</keyword>
<dbReference type="PROSITE" id="PS00906">
    <property type="entry name" value="UROD_1"/>
    <property type="match status" value="1"/>
</dbReference>
<dbReference type="EMBL" id="JH431094">
    <property type="status" value="NOT_ANNOTATED_CDS"/>
    <property type="molecule type" value="Genomic_DNA"/>
</dbReference>
<proteinExistence type="inferred from homology"/>
<evidence type="ECO:0000259" key="14">
    <source>
        <dbReference type="PROSITE" id="PS00906"/>
    </source>
</evidence>
<keyword evidence="8" id="KW-0350">Heme biosynthesis</keyword>
<accession>T1JKF0</accession>
<dbReference type="AlphaFoldDB" id="T1JKF0"/>
<dbReference type="Gene3D" id="3.20.20.210">
    <property type="match status" value="1"/>
</dbReference>
<keyword evidence="9 12" id="KW-0456">Lyase</keyword>
<evidence type="ECO:0000256" key="1">
    <source>
        <dbReference type="ARBA" id="ARBA00004496"/>
    </source>
</evidence>
<dbReference type="eggNOG" id="KOG2872">
    <property type="taxonomic scope" value="Eukaryota"/>
</dbReference>
<evidence type="ECO:0000313" key="17">
    <source>
        <dbReference type="Proteomes" id="UP000014500"/>
    </source>
</evidence>
<dbReference type="PANTHER" id="PTHR21091">
    <property type="entry name" value="METHYLTETRAHYDROFOLATE:HOMOCYSTEINE METHYLTRANSFERASE RELATED"/>
    <property type="match status" value="1"/>
</dbReference>
<dbReference type="Pfam" id="PF01208">
    <property type="entry name" value="URO-D"/>
    <property type="match status" value="1"/>
</dbReference>
<dbReference type="EnsemblMetazoa" id="SMAR014330-RA">
    <property type="protein sequence ID" value="SMAR014330-PA"/>
    <property type="gene ID" value="SMAR014330"/>
</dbReference>
<comment type="subcellular location">
    <subcellularLocation>
        <location evidence="1">Cytoplasm</location>
    </subcellularLocation>
</comment>
<dbReference type="Proteomes" id="UP000014500">
    <property type="component" value="Unassembled WGS sequence"/>
</dbReference>
<dbReference type="InterPro" id="IPR000257">
    <property type="entry name" value="Uroporphyrinogen_deCOase"/>
</dbReference>
<dbReference type="FunFam" id="3.20.20.210:FF:000004">
    <property type="entry name" value="Uroporphyrinogen decarboxylase"/>
    <property type="match status" value="1"/>
</dbReference>
<dbReference type="GO" id="GO:0005829">
    <property type="term" value="C:cytosol"/>
    <property type="evidence" value="ECO:0007669"/>
    <property type="project" value="TreeGrafter"/>
</dbReference>
<evidence type="ECO:0000256" key="6">
    <source>
        <dbReference type="ARBA" id="ARBA00022490"/>
    </source>
</evidence>
<evidence type="ECO:0000256" key="10">
    <source>
        <dbReference type="ARBA" id="ARBA00023244"/>
    </source>
</evidence>
<evidence type="ECO:0000256" key="13">
    <source>
        <dbReference type="RuleBase" id="RU004169"/>
    </source>
</evidence>
<evidence type="ECO:0000256" key="12">
    <source>
        <dbReference type="RuleBase" id="RU000554"/>
    </source>
</evidence>
<dbReference type="GO" id="GO:0006782">
    <property type="term" value="P:protoporphyrinogen IX biosynthetic process"/>
    <property type="evidence" value="ECO:0007669"/>
    <property type="project" value="UniProtKB-UniPathway"/>
</dbReference>
<comment type="catalytic activity">
    <reaction evidence="11">
        <text>uroporphyrinogen III + 4 H(+) = coproporphyrinogen III + 4 CO2</text>
        <dbReference type="Rhea" id="RHEA:19865"/>
        <dbReference type="ChEBI" id="CHEBI:15378"/>
        <dbReference type="ChEBI" id="CHEBI:16526"/>
        <dbReference type="ChEBI" id="CHEBI:57308"/>
        <dbReference type="ChEBI" id="CHEBI:57309"/>
        <dbReference type="EC" id="4.1.1.37"/>
    </reaction>
    <physiologicalReaction direction="left-to-right" evidence="11">
        <dbReference type="Rhea" id="RHEA:19866"/>
    </physiologicalReaction>
</comment>
<sequence>MKEFPLLKNDLILRAARGEKVERVPVWLMRQAGRYLPEFQEVRKEYDFFTICQTPELACKVTMQPLNRFDLDAAIIFSDILVIPQALGMEVEMKPTIGPFFPSPLQSPADISRLETPVNVQNKLNYVFEAISLTRLKLEGKVPLIGFSGAPWTLMAYMIEGAGSKTYSKSKKWLYSHVEDSHRLLQILTDTIVDYLVGQVAAGAQLLQVFESHAEHLGPESFREFCIPYLKQIRNRVVSELKSKDISPVPMIMFAKGGNYALKDLSELGFDVISLDWTIEPSKAREITGSELTLQGNLDPCALYGNKDLIERNAYKMLRDFGTHRYIANLGHGLYPDINPENVQYFIHAVHEISQKMVKEDSNK</sequence>
<dbReference type="GO" id="GO:0004853">
    <property type="term" value="F:uroporphyrinogen decarboxylase activity"/>
    <property type="evidence" value="ECO:0007669"/>
    <property type="project" value="UniProtKB-EC"/>
</dbReference>
<protein>
    <recommendedName>
        <fullName evidence="5 12">Uroporphyrinogen decarboxylase</fullName>
        <ecNumber evidence="4 12">4.1.1.37</ecNumber>
    </recommendedName>
</protein>
<reference evidence="16" key="2">
    <citation type="submission" date="2015-02" db="UniProtKB">
        <authorList>
            <consortium name="EnsemblMetazoa"/>
        </authorList>
    </citation>
    <scope>IDENTIFICATION</scope>
</reference>
<evidence type="ECO:0000256" key="4">
    <source>
        <dbReference type="ARBA" id="ARBA00012288"/>
    </source>
</evidence>
<dbReference type="PANTHER" id="PTHR21091:SF169">
    <property type="entry name" value="UROPORPHYRINOGEN DECARBOXYLASE"/>
    <property type="match status" value="1"/>
</dbReference>
<dbReference type="UniPathway" id="UPA00251">
    <property type="reaction ID" value="UER00321"/>
</dbReference>
<dbReference type="NCBIfam" id="TIGR01464">
    <property type="entry name" value="hemE"/>
    <property type="match status" value="1"/>
</dbReference>
<keyword evidence="17" id="KW-1185">Reference proteome</keyword>
<reference evidence="17" key="1">
    <citation type="submission" date="2011-05" db="EMBL/GenBank/DDBJ databases">
        <authorList>
            <person name="Richards S.R."/>
            <person name="Qu J."/>
            <person name="Jiang H."/>
            <person name="Jhangiani S.N."/>
            <person name="Agravi P."/>
            <person name="Goodspeed R."/>
            <person name="Gross S."/>
            <person name="Mandapat C."/>
            <person name="Jackson L."/>
            <person name="Mathew T."/>
            <person name="Pu L."/>
            <person name="Thornton R."/>
            <person name="Saada N."/>
            <person name="Wilczek-Boney K.B."/>
            <person name="Lee S."/>
            <person name="Kovar C."/>
            <person name="Wu Y."/>
            <person name="Scherer S.E."/>
            <person name="Worley K.C."/>
            <person name="Muzny D.M."/>
            <person name="Gibbs R."/>
        </authorList>
    </citation>
    <scope>NUCLEOTIDE SEQUENCE</scope>
    <source>
        <strain evidence="17">Brora</strain>
    </source>
</reference>
<dbReference type="HAMAP" id="MF_00218">
    <property type="entry name" value="URO_D"/>
    <property type="match status" value="1"/>
</dbReference>
<evidence type="ECO:0000313" key="16">
    <source>
        <dbReference type="EnsemblMetazoa" id="SMAR014330-PA"/>
    </source>
</evidence>
<comment type="pathway">
    <text evidence="2 12">Porphyrin-containing compound metabolism; protoporphyrin-IX biosynthesis; coproporphyrinogen-III from 5-aminolevulinate: step 4/4.</text>
</comment>
<evidence type="ECO:0000256" key="8">
    <source>
        <dbReference type="ARBA" id="ARBA00023133"/>
    </source>
</evidence>
<dbReference type="CDD" id="cd00717">
    <property type="entry name" value="URO-D"/>
    <property type="match status" value="1"/>
</dbReference>
<evidence type="ECO:0000256" key="3">
    <source>
        <dbReference type="ARBA" id="ARBA00009935"/>
    </source>
</evidence>
<dbReference type="PROSITE" id="PS00907">
    <property type="entry name" value="UROD_2"/>
    <property type="match status" value="1"/>
</dbReference>
<evidence type="ECO:0000256" key="11">
    <source>
        <dbReference type="ARBA" id="ARBA00048411"/>
    </source>
</evidence>
<dbReference type="InterPro" id="IPR038071">
    <property type="entry name" value="UROD/MetE-like_sf"/>
</dbReference>